<dbReference type="InterPro" id="IPR003583">
    <property type="entry name" value="Hlx-hairpin-Hlx_DNA-bd_motif"/>
</dbReference>
<accession>A0A432ASJ1</accession>
<dbReference type="Proteomes" id="UP000489351">
    <property type="component" value="Unassembled WGS sequence"/>
</dbReference>
<dbReference type="InterPro" id="IPR051675">
    <property type="entry name" value="Endo/Exo/Phosphatase_dom_1"/>
</dbReference>
<organism evidence="4 5">
    <name type="scientific">Chlorobium phaeovibrioides</name>
    <dbReference type="NCBI Taxonomy" id="1094"/>
    <lineage>
        <taxon>Bacteria</taxon>
        <taxon>Pseudomonadati</taxon>
        <taxon>Chlorobiota</taxon>
        <taxon>Chlorobiia</taxon>
        <taxon>Chlorobiales</taxon>
        <taxon>Chlorobiaceae</taxon>
        <taxon>Chlorobium/Pelodictyon group</taxon>
        <taxon>Chlorobium</taxon>
    </lineage>
</organism>
<dbReference type="GO" id="GO:0003677">
    <property type="term" value="F:DNA binding"/>
    <property type="evidence" value="ECO:0007669"/>
    <property type="project" value="InterPro"/>
</dbReference>
<sequence>MTIPHEMNPLERLSEKLSLTRAEILTISTLLAFLVLGVVLRTFQSSELEATALQRAEAAIFSDAETDSLIQLAVRDQARVAQIVTESLEKTPSRLNRNEEKLARKATKKPFTGTVVFNRAGSEELQQIKGIGPVMAERLIAFRTENGGRITTFNELLKVKGVGLKKLEILKRHLSLE</sequence>
<evidence type="ECO:0000313" key="6">
    <source>
        <dbReference type="Proteomes" id="UP000327458"/>
    </source>
</evidence>
<protein>
    <submittedName>
        <fullName evidence="4">Helix-hairpin-helix domain-containing protein</fullName>
    </submittedName>
</protein>
<dbReference type="GO" id="GO:0006281">
    <property type="term" value="P:DNA repair"/>
    <property type="evidence" value="ECO:0007669"/>
    <property type="project" value="InterPro"/>
</dbReference>
<dbReference type="EMBL" id="VMRG01000001">
    <property type="protein sequence ID" value="KAA6231985.1"/>
    <property type="molecule type" value="Genomic_DNA"/>
</dbReference>
<evidence type="ECO:0000259" key="1">
    <source>
        <dbReference type="SMART" id="SM00278"/>
    </source>
</evidence>
<evidence type="ECO:0000313" key="5">
    <source>
        <dbReference type="Proteomes" id="UP000279908"/>
    </source>
</evidence>
<dbReference type="InterPro" id="IPR010994">
    <property type="entry name" value="RuvA_2-like"/>
</dbReference>
<dbReference type="Proteomes" id="UP000327458">
    <property type="component" value="Unassembled WGS sequence"/>
</dbReference>
<dbReference type="AlphaFoldDB" id="A0A432ASJ1"/>
<name>A0A432ASJ1_CHLPH</name>
<reference evidence="2 6" key="2">
    <citation type="submission" date="2019-07" db="EMBL/GenBank/DDBJ databases">
        <title>Draft genome Sequence of Chlorobium phaeovibrioides sp. strain PhvTcv-s14, from the Phylum Chlorobi.</title>
        <authorList>
            <person name="Babenko V."/>
            <person name="Boldyreva D."/>
            <person name="Kanygina A."/>
            <person name="Selezneva O."/>
            <person name="Akopiyan T."/>
            <person name="Lunina O."/>
        </authorList>
    </citation>
    <scope>NUCLEOTIDE SEQUENCE [LARGE SCALE GENOMIC DNA]</scope>
    <source>
        <strain evidence="2 6">GrTcv12</strain>
    </source>
</reference>
<dbReference type="Proteomes" id="UP000279908">
    <property type="component" value="Unassembled WGS sequence"/>
</dbReference>
<feature type="domain" description="Helix-hairpin-helix DNA-binding motif class 1" evidence="1">
    <location>
        <begin position="154"/>
        <end position="173"/>
    </location>
</feature>
<proteinExistence type="predicted"/>
<comment type="caution">
    <text evidence="4">The sequence shown here is derived from an EMBL/GenBank/DDBJ whole genome shotgun (WGS) entry which is preliminary data.</text>
</comment>
<gene>
    <name evidence="4" type="ORF">EKD02_09135</name>
    <name evidence="2" type="ORF">FP507_01840</name>
    <name evidence="3" type="ORF">GJ685_06995</name>
</gene>
<reference evidence="4 5" key="1">
    <citation type="submission" date="2018-12" db="EMBL/GenBank/DDBJ databases">
        <authorList>
            <person name="Lunina O.N."/>
            <person name="Grouzdev D.S."/>
            <person name="Gorlenko V.M."/>
            <person name="Savvichev A.S."/>
        </authorList>
    </citation>
    <scope>NUCLEOTIDE SEQUENCE [LARGE SCALE GENOMIC DNA]</scope>
    <source>
        <strain evidence="4 5">BrKhr-17</strain>
    </source>
</reference>
<reference evidence="3 7" key="3">
    <citation type="submission" date="2019-11" db="EMBL/GenBank/DDBJ databases">
        <title>Green- and brown-colored morphotypes of Chlorobia in the stratified aquatic ecosystems of Kandalaksha Gulf (White Sea): A model for study of the accessory genome evolution.</title>
        <authorList>
            <person name="Grouzdev D.S."/>
        </authorList>
    </citation>
    <scope>NUCLEOTIDE SEQUENCE [LARGE SCALE GENOMIC DNA]</scope>
    <source>
        <strain evidence="3 7">ZM</strain>
    </source>
</reference>
<keyword evidence="7" id="KW-1185">Reference proteome</keyword>
<dbReference type="Pfam" id="PF12836">
    <property type="entry name" value="HHH_3"/>
    <property type="match status" value="1"/>
</dbReference>
<evidence type="ECO:0000313" key="2">
    <source>
        <dbReference type="EMBL" id="KAA6231985.1"/>
    </source>
</evidence>
<evidence type="ECO:0000313" key="4">
    <source>
        <dbReference type="EMBL" id="RTY35926.1"/>
    </source>
</evidence>
<dbReference type="SUPFAM" id="SSF47781">
    <property type="entry name" value="RuvA domain 2-like"/>
    <property type="match status" value="1"/>
</dbReference>
<dbReference type="PANTHER" id="PTHR21180">
    <property type="entry name" value="ENDONUCLEASE/EXONUCLEASE/PHOSPHATASE FAMILY DOMAIN-CONTAINING PROTEIN 1"/>
    <property type="match status" value="1"/>
</dbReference>
<feature type="domain" description="Helix-hairpin-helix DNA-binding motif class 1" evidence="1">
    <location>
        <begin position="123"/>
        <end position="142"/>
    </location>
</feature>
<evidence type="ECO:0000313" key="3">
    <source>
        <dbReference type="EMBL" id="MWV54812.1"/>
    </source>
</evidence>
<evidence type="ECO:0000313" key="7">
    <source>
        <dbReference type="Proteomes" id="UP000489351"/>
    </source>
</evidence>
<dbReference type="SMART" id="SM00278">
    <property type="entry name" value="HhH1"/>
    <property type="match status" value="2"/>
</dbReference>
<dbReference type="PANTHER" id="PTHR21180:SF32">
    <property type="entry name" value="ENDONUCLEASE_EXONUCLEASE_PHOSPHATASE FAMILY DOMAIN-CONTAINING PROTEIN 1"/>
    <property type="match status" value="1"/>
</dbReference>
<dbReference type="Gene3D" id="1.10.150.320">
    <property type="entry name" value="Photosystem II 12 kDa extrinsic protein"/>
    <property type="match status" value="1"/>
</dbReference>
<dbReference type="RefSeq" id="WP_126385143.1">
    <property type="nucleotide sequence ID" value="NZ_RXYK01000019.1"/>
</dbReference>
<dbReference type="EMBL" id="RXYK01000019">
    <property type="protein sequence ID" value="RTY35926.1"/>
    <property type="molecule type" value="Genomic_DNA"/>
</dbReference>
<dbReference type="EMBL" id="WUBZ01000021">
    <property type="protein sequence ID" value="MWV54812.1"/>
    <property type="molecule type" value="Genomic_DNA"/>
</dbReference>